<accession>A0AAN0RC70</accession>
<keyword evidence="1" id="KW-0812">Transmembrane</keyword>
<organism evidence="2 3">
    <name type="scientific">Granulibacter bethesdensis</name>
    <dbReference type="NCBI Taxonomy" id="364410"/>
    <lineage>
        <taxon>Bacteria</taxon>
        <taxon>Pseudomonadati</taxon>
        <taxon>Pseudomonadota</taxon>
        <taxon>Alphaproteobacteria</taxon>
        <taxon>Acetobacterales</taxon>
        <taxon>Acetobacteraceae</taxon>
        <taxon>Granulibacter</taxon>
    </lineage>
</organism>
<dbReference type="Pfam" id="PF09933">
    <property type="entry name" value="DUF2165"/>
    <property type="match status" value="1"/>
</dbReference>
<dbReference type="KEGG" id="gbc:GbCGDNIH3_0313"/>
<feature type="transmembrane region" description="Helical" evidence="1">
    <location>
        <begin position="7"/>
        <end position="28"/>
    </location>
</feature>
<evidence type="ECO:0000313" key="2">
    <source>
        <dbReference type="EMBL" id="AHJ62074.1"/>
    </source>
</evidence>
<evidence type="ECO:0000313" key="3">
    <source>
        <dbReference type="Proteomes" id="UP000019438"/>
    </source>
</evidence>
<proteinExistence type="predicted"/>
<feature type="transmembrane region" description="Helical" evidence="1">
    <location>
        <begin position="145"/>
        <end position="161"/>
    </location>
</feature>
<reference evidence="3" key="1">
    <citation type="submission" date="2012-06" db="EMBL/GenBank/DDBJ databases">
        <title>Genome analysis of multiple Granulibacter bethesdensis isolates demonstrates substantial genome diversity.</title>
        <authorList>
            <person name="Greenberg D.E."/>
            <person name="Porcella S.F."/>
            <person name="Zarember K."/>
            <person name="Zelazny A.M."/>
            <person name="Bruno D."/>
            <person name="Martens C."/>
            <person name="Barbian K.D."/>
            <person name="Jaske E."/>
            <person name="Holland S.M."/>
        </authorList>
    </citation>
    <scope>NUCLEOTIDE SEQUENCE [LARGE SCALE GENOMIC DNA]</scope>
    <source>
        <strain evidence="3">CGDNIH3</strain>
    </source>
</reference>
<dbReference type="AlphaFoldDB" id="A0AAN0RC70"/>
<gene>
    <name evidence="2" type="ORF">GbCGDNIH3_0313</name>
</gene>
<sequence length="169" mass="18862">MDHDAMIIRLCKIVVLASIALWITLTAFGNLTDYGTNWPFVQHVLAMDTIFPDAHIHYRAIQSPLLQHAAYALIIAVEGLAATLCWLGVWRLWHARHTAATFQSAKSIAILGLVSGITLWLGGFLVIGGEWFGMWMSSQWNGIESAFRFTIILMAMLLWLGQHEGTPND</sequence>
<feature type="transmembrane region" description="Helical" evidence="1">
    <location>
        <begin position="69"/>
        <end position="89"/>
    </location>
</feature>
<feature type="transmembrane region" description="Helical" evidence="1">
    <location>
        <begin position="110"/>
        <end position="133"/>
    </location>
</feature>
<dbReference type="InterPro" id="IPR018681">
    <property type="entry name" value="DUF2165_transmembrane"/>
</dbReference>
<dbReference type="EMBL" id="CP003181">
    <property type="protein sequence ID" value="AHJ62074.1"/>
    <property type="molecule type" value="Genomic_DNA"/>
</dbReference>
<keyword evidence="1" id="KW-0472">Membrane</keyword>
<protein>
    <submittedName>
        <fullName evidence="2">Integral membrane protein</fullName>
    </submittedName>
</protein>
<name>A0AAN0RC70_9PROT</name>
<evidence type="ECO:0000256" key="1">
    <source>
        <dbReference type="SAM" id="Phobius"/>
    </source>
</evidence>
<dbReference type="Proteomes" id="UP000019438">
    <property type="component" value="Chromosome"/>
</dbReference>
<keyword evidence="1" id="KW-1133">Transmembrane helix</keyword>